<dbReference type="SMART" id="SM00347">
    <property type="entry name" value="HTH_MARR"/>
    <property type="match status" value="1"/>
</dbReference>
<evidence type="ECO:0000313" key="3">
    <source>
        <dbReference type="Proteomes" id="UP001501598"/>
    </source>
</evidence>
<protein>
    <recommendedName>
        <fullName evidence="1">HTH marR-type domain-containing protein</fullName>
    </recommendedName>
</protein>
<evidence type="ECO:0000259" key="1">
    <source>
        <dbReference type="PROSITE" id="PS50995"/>
    </source>
</evidence>
<dbReference type="PROSITE" id="PS50995">
    <property type="entry name" value="HTH_MARR_2"/>
    <property type="match status" value="1"/>
</dbReference>
<gene>
    <name evidence="2" type="ORF">GCM10023175_45000</name>
</gene>
<dbReference type="InterPro" id="IPR036390">
    <property type="entry name" value="WH_DNA-bd_sf"/>
</dbReference>
<sequence>MADVQDEIMGSLVRFIASVVLNNHAVAQRLGLGPTDSQFLTLLDVHGPLTPGRLAELTGLTSGTVTGVVDRLERAGFVRRDRDATDRRKVIVRRDEAATTERMHPQYAEHGRYVLGLLERRTPEEQRTIADFLRDLAQ</sequence>
<reference evidence="3" key="1">
    <citation type="journal article" date="2019" name="Int. J. Syst. Evol. Microbiol.">
        <title>The Global Catalogue of Microorganisms (GCM) 10K type strain sequencing project: providing services to taxonomists for standard genome sequencing and annotation.</title>
        <authorList>
            <consortium name="The Broad Institute Genomics Platform"/>
            <consortium name="The Broad Institute Genome Sequencing Center for Infectious Disease"/>
            <person name="Wu L."/>
            <person name="Ma J."/>
        </authorList>
    </citation>
    <scope>NUCLEOTIDE SEQUENCE [LARGE SCALE GENOMIC DNA]</scope>
    <source>
        <strain evidence="3">JCM 17906</strain>
    </source>
</reference>
<proteinExistence type="predicted"/>
<evidence type="ECO:0000313" key="2">
    <source>
        <dbReference type="EMBL" id="GAA4552047.1"/>
    </source>
</evidence>
<dbReference type="InterPro" id="IPR039422">
    <property type="entry name" value="MarR/SlyA-like"/>
</dbReference>
<dbReference type="SUPFAM" id="SSF46785">
    <property type="entry name" value="Winged helix' DNA-binding domain"/>
    <property type="match status" value="1"/>
</dbReference>
<accession>A0ABP8RW84</accession>
<dbReference type="Proteomes" id="UP001501598">
    <property type="component" value="Unassembled WGS sequence"/>
</dbReference>
<dbReference type="InterPro" id="IPR000835">
    <property type="entry name" value="HTH_MarR-typ"/>
</dbReference>
<dbReference type="PANTHER" id="PTHR33164:SF106">
    <property type="entry name" value="TRANSCRIPTIONAL REGULATORY PROTEIN"/>
    <property type="match status" value="1"/>
</dbReference>
<organism evidence="2 3">
    <name type="scientific">Pseudonocardia xishanensis</name>
    <dbReference type="NCBI Taxonomy" id="630995"/>
    <lineage>
        <taxon>Bacteria</taxon>
        <taxon>Bacillati</taxon>
        <taxon>Actinomycetota</taxon>
        <taxon>Actinomycetes</taxon>
        <taxon>Pseudonocardiales</taxon>
        <taxon>Pseudonocardiaceae</taxon>
        <taxon>Pseudonocardia</taxon>
    </lineage>
</organism>
<dbReference type="PANTHER" id="PTHR33164">
    <property type="entry name" value="TRANSCRIPTIONAL REGULATOR, MARR FAMILY"/>
    <property type="match status" value="1"/>
</dbReference>
<dbReference type="InterPro" id="IPR036388">
    <property type="entry name" value="WH-like_DNA-bd_sf"/>
</dbReference>
<dbReference type="RefSeq" id="WP_345421979.1">
    <property type="nucleotide sequence ID" value="NZ_BAABGT010000070.1"/>
</dbReference>
<dbReference type="PRINTS" id="PR00598">
    <property type="entry name" value="HTHMARR"/>
</dbReference>
<dbReference type="Gene3D" id="1.10.10.10">
    <property type="entry name" value="Winged helix-like DNA-binding domain superfamily/Winged helix DNA-binding domain"/>
    <property type="match status" value="1"/>
</dbReference>
<dbReference type="Pfam" id="PF01047">
    <property type="entry name" value="MarR"/>
    <property type="match status" value="1"/>
</dbReference>
<dbReference type="EMBL" id="BAABGT010000070">
    <property type="protein sequence ID" value="GAA4552047.1"/>
    <property type="molecule type" value="Genomic_DNA"/>
</dbReference>
<keyword evidence="3" id="KW-1185">Reference proteome</keyword>
<comment type="caution">
    <text evidence="2">The sequence shown here is derived from an EMBL/GenBank/DDBJ whole genome shotgun (WGS) entry which is preliminary data.</text>
</comment>
<name>A0ABP8RW84_9PSEU</name>
<feature type="domain" description="HTH marR-type" evidence="1">
    <location>
        <begin position="5"/>
        <end position="138"/>
    </location>
</feature>